<comment type="similarity">
    <text evidence="1">Belongs to the helicase family. UvrD subfamily.</text>
</comment>
<proteinExistence type="inferred from homology"/>
<reference evidence="14" key="1">
    <citation type="submission" date="2012-10" db="EMBL/GenBank/DDBJ databases">
        <authorList>
            <person name="Sandrine L."/>
        </authorList>
    </citation>
    <scope>NUCLEOTIDE SEQUENCE</scope>
</reference>
<dbReference type="EMBL" id="HF548287">
    <property type="protein sequence ID" value="CCO21174.1"/>
    <property type="molecule type" value="Genomic_DNA"/>
</dbReference>
<dbReference type="CDD" id="cd18807">
    <property type="entry name" value="SF1_C_UvrD"/>
    <property type="match status" value="1"/>
</dbReference>
<evidence type="ECO:0000256" key="4">
    <source>
        <dbReference type="ARBA" id="ARBA00022806"/>
    </source>
</evidence>
<keyword evidence="6" id="KW-0238">DNA-binding</keyword>
<evidence type="ECO:0000256" key="3">
    <source>
        <dbReference type="ARBA" id="ARBA00022801"/>
    </source>
</evidence>
<evidence type="ECO:0000256" key="7">
    <source>
        <dbReference type="ARBA" id="ARBA00023235"/>
    </source>
</evidence>
<dbReference type="Pfam" id="PF13361">
    <property type="entry name" value="UvrD_C"/>
    <property type="match status" value="1"/>
</dbReference>
<evidence type="ECO:0000256" key="1">
    <source>
        <dbReference type="ARBA" id="ARBA00009922"/>
    </source>
</evidence>
<evidence type="ECO:0000259" key="13">
    <source>
        <dbReference type="PROSITE" id="PS51217"/>
    </source>
</evidence>
<dbReference type="GO" id="GO:0016787">
    <property type="term" value="F:hydrolase activity"/>
    <property type="evidence" value="ECO:0007669"/>
    <property type="project" value="UniProtKB-KW"/>
</dbReference>
<dbReference type="GO" id="GO:0043138">
    <property type="term" value="F:3'-5' DNA helicase activity"/>
    <property type="evidence" value="ECO:0007669"/>
    <property type="project" value="UniProtKB-EC"/>
</dbReference>
<accession>S0DE87</accession>
<dbReference type="GO" id="GO:0005829">
    <property type="term" value="C:cytosol"/>
    <property type="evidence" value="ECO:0007669"/>
    <property type="project" value="TreeGrafter"/>
</dbReference>
<protein>
    <recommendedName>
        <fullName evidence="9">DNA 3'-5' helicase</fullName>
        <ecNumber evidence="9">5.6.2.4</ecNumber>
    </recommendedName>
</protein>
<keyword evidence="4 14" id="KW-0347">Helicase</keyword>
<keyword evidence="7" id="KW-0413">Isomerase</keyword>
<dbReference type="GO" id="GO:0003677">
    <property type="term" value="F:DNA binding"/>
    <property type="evidence" value="ECO:0007669"/>
    <property type="project" value="UniProtKB-KW"/>
</dbReference>
<evidence type="ECO:0000256" key="5">
    <source>
        <dbReference type="ARBA" id="ARBA00022840"/>
    </source>
</evidence>
<dbReference type="PROSITE" id="PS51198">
    <property type="entry name" value="UVRD_HELICASE_ATP_BIND"/>
    <property type="match status" value="1"/>
</dbReference>
<evidence type="ECO:0000313" key="14">
    <source>
        <dbReference type="EMBL" id="CCO21174.1"/>
    </source>
</evidence>
<evidence type="ECO:0000256" key="8">
    <source>
        <dbReference type="ARBA" id="ARBA00034617"/>
    </source>
</evidence>
<dbReference type="InterPro" id="IPR027417">
    <property type="entry name" value="P-loop_NTPase"/>
</dbReference>
<dbReference type="AlphaFoldDB" id="S0DE87"/>
<feature type="domain" description="UvrD-like helicase C-terminal" evidence="13">
    <location>
        <begin position="295"/>
        <end position="581"/>
    </location>
</feature>
<dbReference type="InterPro" id="IPR014017">
    <property type="entry name" value="DNA_helicase_UvrD-like_C"/>
</dbReference>
<dbReference type="Gene3D" id="1.10.10.160">
    <property type="match status" value="1"/>
</dbReference>
<sequence>MNEILKQLNPAQREAVMNYHGPSLIVAGAGSGKTRVLTARIAYMITDNIKPSSILALTFTNKAAKEMRDRIENLIPPLSKAQAHYIWMGTFHSIFLRILHAQAEKIDYPPVFTVYDTTDSVNIVKSIIKELALSDDVYKPRAMFAQISRLKNDLISPVKYEEDPVYKDDDNKRKRPRFIDIYKTYVARCRANGAMDFDDLLVNMVVLLERHPDVLEYYQKKFQYILVDEYQDTNLVQYKIVKMLAAAHENICVVGDDSQSIYSFRGARIENILNFKRDFPGAQVYKLEQNYRSTQTIVNAANSVIANNASSRELKKECFSDGEKGEKIRLLRAYTDREEAELVAGEIKQLGRGGVPWEEIAVLYRVNALSRVVEESLRRRDIPYKIYRGHSFYDRKEVKDLIAYFRLITNPRDDEAFRRIINYPARGIGEVTVGKISAAAREKSVSLWEVATATASCATQDDSALAKKLAPFTTLIHELALEREQKSLYEFGRDVATRTGIMGGFKADGSAEAISALENIDELLNSMAAVTTEALEDGVDPETPPSLEEWLQNVALMTDMDNDEPENRNKVALMTVHAAKGLEFRHVFIMGMEEELFPSLRDGDHAEIEEERRLFYVALTRAKERSFVSLADQRFIHGNMDFRRPSRFVREIDEKYLDGSLADTAPPVSADWAPRKPTWESRAAGRPAWEPRKPEPPRKVAPITPETRFRKIGTTTRPVPSGMVLDVGIRVAHAKFGTGTVVETEPAVGGDLKITVVFDDPAQGRKTLLSKYARLETI</sequence>
<evidence type="ECO:0000256" key="6">
    <source>
        <dbReference type="ARBA" id="ARBA00023125"/>
    </source>
</evidence>
<keyword evidence="3" id="KW-0378">Hydrolase</keyword>
<gene>
    <name evidence="14" type="ORF">BN138_362</name>
</gene>
<evidence type="ECO:0000256" key="11">
    <source>
        <dbReference type="SAM" id="MobiDB-lite"/>
    </source>
</evidence>
<dbReference type="GO" id="GO:0000725">
    <property type="term" value="P:recombinational repair"/>
    <property type="evidence" value="ECO:0007669"/>
    <property type="project" value="TreeGrafter"/>
</dbReference>
<dbReference type="CDD" id="cd17932">
    <property type="entry name" value="DEXQc_UvrD"/>
    <property type="match status" value="1"/>
</dbReference>
<comment type="catalytic activity">
    <reaction evidence="8">
        <text>Couples ATP hydrolysis with the unwinding of duplex DNA by translocating in the 3'-5' direction.</text>
        <dbReference type="EC" id="5.6.2.4"/>
    </reaction>
</comment>
<dbReference type="InterPro" id="IPR013986">
    <property type="entry name" value="DExx_box_DNA_helicase_dom_sf"/>
</dbReference>
<keyword evidence="5" id="KW-0067">ATP-binding</keyword>
<feature type="compositionally biased region" description="Basic and acidic residues" evidence="11">
    <location>
        <begin position="689"/>
        <end position="698"/>
    </location>
</feature>
<dbReference type="Gene3D" id="3.40.50.300">
    <property type="entry name" value="P-loop containing nucleotide triphosphate hydrolases"/>
    <property type="match status" value="2"/>
</dbReference>
<dbReference type="PANTHER" id="PTHR11070">
    <property type="entry name" value="UVRD / RECB / PCRA DNA HELICASE FAMILY MEMBER"/>
    <property type="match status" value="1"/>
</dbReference>
<dbReference type="PANTHER" id="PTHR11070:SF2">
    <property type="entry name" value="ATP-DEPENDENT DNA HELICASE SRS2"/>
    <property type="match status" value="1"/>
</dbReference>
<name>S0DE87_9ZZZZ</name>
<dbReference type="Pfam" id="PF21196">
    <property type="entry name" value="PcrA_UvrD_tudor"/>
    <property type="match status" value="1"/>
</dbReference>
<evidence type="ECO:0000256" key="2">
    <source>
        <dbReference type="ARBA" id="ARBA00022741"/>
    </source>
</evidence>
<dbReference type="Pfam" id="PF00580">
    <property type="entry name" value="UvrD-helicase"/>
    <property type="match status" value="1"/>
</dbReference>
<dbReference type="SUPFAM" id="SSF52540">
    <property type="entry name" value="P-loop containing nucleoside triphosphate hydrolases"/>
    <property type="match status" value="1"/>
</dbReference>
<reference evidence="14" key="2">
    <citation type="journal article" date="2013" name="Biotechnol. Biofuels">
        <title>Mining for hemicellulases in the fungus-growing termite Pseudacanthotermes militaris using functional metagenomics.</title>
        <authorList>
            <person name="Bastien G."/>
            <person name="Arnal G."/>
            <person name="Bozonnet S."/>
            <person name="Laguerre S."/>
            <person name="Ferreira F."/>
            <person name="Faure R."/>
            <person name="Henrissat B."/>
            <person name="Lefevre F."/>
            <person name="Robe P."/>
            <person name="Bouchez O."/>
            <person name="Noirot C."/>
            <person name="Dumon C."/>
            <person name="O'Donohue M."/>
        </authorList>
    </citation>
    <scope>NUCLEOTIDE SEQUENCE</scope>
</reference>
<evidence type="ECO:0000259" key="12">
    <source>
        <dbReference type="PROSITE" id="PS51198"/>
    </source>
</evidence>
<dbReference type="EC" id="5.6.2.4" evidence="9"/>
<dbReference type="InterPro" id="IPR000212">
    <property type="entry name" value="DNA_helicase_UvrD/REP"/>
</dbReference>
<dbReference type="GO" id="GO:0005524">
    <property type="term" value="F:ATP binding"/>
    <property type="evidence" value="ECO:0007669"/>
    <property type="project" value="UniProtKB-KW"/>
</dbReference>
<evidence type="ECO:0000256" key="9">
    <source>
        <dbReference type="ARBA" id="ARBA00034808"/>
    </source>
</evidence>
<organism evidence="14">
    <name type="scientific">termite gut metagenome</name>
    <dbReference type="NCBI Taxonomy" id="433724"/>
    <lineage>
        <taxon>unclassified sequences</taxon>
        <taxon>metagenomes</taxon>
        <taxon>organismal metagenomes</taxon>
    </lineage>
</organism>
<keyword evidence="2" id="KW-0547">Nucleotide-binding</keyword>
<evidence type="ECO:0000256" key="10">
    <source>
        <dbReference type="ARBA" id="ARBA00048988"/>
    </source>
</evidence>
<feature type="domain" description="UvrD-like helicase ATP-binding" evidence="12">
    <location>
        <begin position="6"/>
        <end position="294"/>
    </location>
</feature>
<dbReference type="Gene3D" id="1.10.486.10">
    <property type="entry name" value="PCRA, domain 4"/>
    <property type="match status" value="1"/>
</dbReference>
<feature type="region of interest" description="Disordered" evidence="11">
    <location>
        <begin position="667"/>
        <end position="701"/>
    </location>
</feature>
<dbReference type="PROSITE" id="PS51217">
    <property type="entry name" value="UVRD_HELICASE_CTER"/>
    <property type="match status" value="1"/>
</dbReference>
<dbReference type="GO" id="GO:0033202">
    <property type="term" value="C:DNA helicase complex"/>
    <property type="evidence" value="ECO:0007669"/>
    <property type="project" value="TreeGrafter"/>
</dbReference>
<dbReference type="InterPro" id="IPR014016">
    <property type="entry name" value="UvrD-like_ATP-bd"/>
</dbReference>
<comment type="catalytic activity">
    <reaction evidence="10">
        <text>ATP + H2O = ADP + phosphate + H(+)</text>
        <dbReference type="Rhea" id="RHEA:13065"/>
        <dbReference type="ChEBI" id="CHEBI:15377"/>
        <dbReference type="ChEBI" id="CHEBI:15378"/>
        <dbReference type="ChEBI" id="CHEBI:30616"/>
        <dbReference type="ChEBI" id="CHEBI:43474"/>
        <dbReference type="ChEBI" id="CHEBI:456216"/>
        <dbReference type="EC" id="5.6.2.4"/>
    </reaction>
</comment>